<dbReference type="Proteomes" id="UP001630127">
    <property type="component" value="Unassembled WGS sequence"/>
</dbReference>
<feature type="compositionally biased region" description="Basic and acidic residues" evidence="1">
    <location>
        <begin position="11"/>
        <end position="27"/>
    </location>
</feature>
<protein>
    <submittedName>
        <fullName evidence="2">Uncharacterized protein</fullName>
    </submittedName>
</protein>
<proteinExistence type="predicted"/>
<comment type="caution">
    <text evidence="2">The sequence shown here is derived from an EMBL/GenBank/DDBJ whole genome shotgun (WGS) entry which is preliminary data.</text>
</comment>
<evidence type="ECO:0000256" key="1">
    <source>
        <dbReference type="SAM" id="MobiDB-lite"/>
    </source>
</evidence>
<gene>
    <name evidence="2" type="ORF">ACH5RR_000487</name>
</gene>
<accession>A0ABD3B0Z9</accession>
<dbReference type="AlphaFoldDB" id="A0ABD3B0Z9"/>
<keyword evidence="3" id="KW-1185">Reference proteome</keyword>
<evidence type="ECO:0000313" key="3">
    <source>
        <dbReference type="Proteomes" id="UP001630127"/>
    </source>
</evidence>
<evidence type="ECO:0000313" key="2">
    <source>
        <dbReference type="EMBL" id="KAL3537121.1"/>
    </source>
</evidence>
<reference evidence="2 3" key="1">
    <citation type="submission" date="2024-11" db="EMBL/GenBank/DDBJ databases">
        <title>A near-complete genome assembly of Cinchona calisaya.</title>
        <authorList>
            <person name="Lian D.C."/>
            <person name="Zhao X.W."/>
            <person name="Wei L."/>
        </authorList>
    </citation>
    <scope>NUCLEOTIDE SEQUENCE [LARGE SCALE GENOMIC DNA]</scope>
    <source>
        <tissue evidence="2">Nenye</tissue>
    </source>
</reference>
<organism evidence="2 3">
    <name type="scientific">Cinchona calisaya</name>
    <dbReference type="NCBI Taxonomy" id="153742"/>
    <lineage>
        <taxon>Eukaryota</taxon>
        <taxon>Viridiplantae</taxon>
        <taxon>Streptophyta</taxon>
        <taxon>Embryophyta</taxon>
        <taxon>Tracheophyta</taxon>
        <taxon>Spermatophyta</taxon>
        <taxon>Magnoliopsida</taxon>
        <taxon>eudicotyledons</taxon>
        <taxon>Gunneridae</taxon>
        <taxon>Pentapetalae</taxon>
        <taxon>asterids</taxon>
        <taxon>lamiids</taxon>
        <taxon>Gentianales</taxon>
        <taxon>Rubiaceae</taxon>
        <taxon>Cinchonoideae</taxon>
        <taxon>Cinchoneae</taxon>
        <taxon>Cinchona</taxon>
    </lineage>
</organism>
<dbReference type="EMBL" id="JBJUIK010000001">
    <property type="protein sequence ID" value="KAL3537121.1"/>
    <property type="molecule type" value="Genomic_DNA"/>
</dbReference>
<name>A0ABD3B0Z9_9GENT</name>
<feature type="region of interest" description="Disordered" evidence="1">
    <location>
        <begin position="105"/>
        <end position="128"/>
    </location>
</feature>
<feature type="region of interest" description="Disordered" evidence="1">
    <location>
        <begin position="1"/>
        <end position="42"/>
    </location>
</feature>
<sequence>MRSGFPKSPTKKKDDLSWKNGNKGREEEVGDSQLALKGKERDLEKAVDWRLSEIRDVRGSQVSNTKDALRSILPRENRGNGISVNEEIAQAHVYETLSMERQETKLSESLETSDASEFEQENSFVGDAMTIDEEIRSMGKDSLPDKKTEK</sequence>